<comment type="similarity">
    <text evidence="2">Belongs to the CWC22 family.</text>
</comment>
<proteinExistence type="inferred from homology"/>
<evidence type="ECO:0000256" key="4">
    <source>
        <dbReference type="SAM" id="MobiDB-lite"/>
    </source>
</evidence>
<dbReference type="SUPFAM" id="SSF48371">
    <property type="entry name" value="ARM repeat"/>
    <property type="match status" value="1"/>
</dbReference>
<dbReference type="SMART" id="SM00544">
    <property type="entry name" value="MA3"/>
    <property type="match status" value="1"/>
</dbReference>
<dbReference type="GO" id="GO:0042274">
    <property type="term" value="P:ribosomal small subunit biogenesis"/>
    <property type="evidence" value="ECO:0007669"/>
    <property type="project" value="TreeGrafter"/>
</dbReference>
<feature type="compositionally biased region" description="Basic residues" evidence="4">
    <location>
        <begin position="128"/>
        <end position="137"/>
    </location>
</feature>
<sequence>MRQRSNGGPKLPRELLDQIGASGSTRSNGRARGSVLGRKDRRRAEREQKKSNRRQPRQFQSYGPQEISEDGEDEDAFSPPPKPSKPEKRKAEEKPLKPALKRADPSADTAAERSSGKDKDKKEDSRASKKKERKKRTSSPSPPPVPRKVQARLEEDDAEIAALEKKLGIKGKKNLPKAFEDDGLADLLDGLDDELDFAVTGKRKRSSEDQAWLESKRRKAAGGLTAEESFSEDDSEDEDNGWDDDESLRSGAEEGEPEDGLDEDSESGEGGDFAGFSDDDGEEGEDNEEEGPEDEMDDSEDLESESDAEDDEFEQDEQRPKVRENPYKPPVPAGSAPAGKYIPPSLRGPPSSDAEAMTRLRRQAQGFLNRLSEANILSILKDIENLYQNNPRQYVTTTLIDLLLGLICDRTSLQDTFLILHAGFISAVYKVIGTDFGAQLVERFAAEFDKYYDSYNEETSSKETTNLVSLMAELYNFQVIGANLVFDYIRIFLEELKEVNTELLLRIVRMSGPQLRQDDPTSLKDIVILLQKSVAKAGEANLSVRTKFMIEMINNLKNNRMKTGVAASAITSEHTTRMKKTLGSLNSRSIKASEPLRIGLKDLRDTDKKGKWWLVGASWRNDTAADEARGASEGEKRPGKSKKKGEPAEEIIESGTTDLLQLAREQRMNTDIRRAIFVSIMSASDCKDAHARLTKLRLKKAQELEIPRVLLRCAGAERSYNPYYTLIARRLCVEKPLRKAFQFALWDLFRCMGEKDEADDDAGDDEEEEALDTRQVVNLARMFGTLIAEGGLSIAALKTLNFGYLQPKTEAFVEVLLSTVILRSQKKTADQRNEEALLDVVMHAKEAPQIARGLQYFFKKVVSKAEAAGSKADRDTVRWGAGVATDGLTVLATQRIEAE</sequence>
<feature type="region of interest" description="Disordered" evidence="4">
    <location>
        <begin position="198"/>
        <end position="354"/>
    </location>
</feature>
<dbReference type="AlphaFoldDB" id="A0A8H4IGW7"/>
<dbReference type="Gene3D" id="1.25.40.180">
    <property type="match status" value="1"/>
</dbReference>
<evidence type="ECO:0000256" key="3">
    <source>
        <dbReference type="ARBA" id="ARBA00023242"/>
    </source>
</evidence>
<organism evidence="6 7">
    <name type="scientific">Botryosphaeria dothidea</name>
    <dbReference type="NCBI Taxonomy" id="55169"/>
    <lineage>
        <taxon>Eukaryota</taxon>
        <taxon>Fungi</taxon>
        <taxon>Dikarya</taxon>
        <taxon>Ascomycota</taxon>
        <taxon>Pezizomycotina</taxon>
        <taxon>Dothideomycetes</taxon>
        <taxon>Dothideomycetes incertae sedis</taxon>
        <taxon>Botryosphaeriales</taxon>
        <taxon>Botryosphaeriaceae</taxon>
        <taxon>Botryosphaeria</taxon>
    </lineage>
</organism>
<feature type="region of interest" description="Disordered" evidence="4">
    <location>
        <begin position="1"/>
        <end position="156"/>
    </location>
</feature>
<evidence type="ECO:0000256" key="2">
    <source>
        <dbReference type="ARBA" id="ARBA00006856"/>
    </source>
</evidence>
<accession>A0A8H4IGW7</accession>
<feature type="compositionally biased region" description="Acidic residues" evidence="4">
    <location>
        <begin position="229"/>
        <end position="246"/>
    </location>
</feature>
<dbReference type="Pfam" id="PF02854">
    <property type="entry name" value="MIF4G"/>
    <property type="match status" value="1"/>
</dbReference>
<feature type="compositionally biased region" description="Acidic residues" evidence="4">
    <location>
        <begin position="277"/>
        <end position="315"/>
    </location>
</feature>
<evidence type="ECO:0000313" key="6">
    <source>
        <dbReference type="EMBL" id="KAF4300976.1"/>
    </source>
</evidence>
<gene>
    <name evidence="6" type="ORF">GTA08_BOTSDO10677</name>
</gene>
<dbReference type="InterPro" id="IPR003891">
    <property type="entry name" value="Initiation_fac_eIF4g_MI"/>
</dbReference>
<evidence type="ECO:0000259" key="5">
    <source>
        <dbReference type="PROSITE" id="PS51366"/>
    </source>
</evidence>
<dbReference type="PANTHER" id="PTHR18034:SF4">
    <property type="entry name" value="NUCLEOLAR MIF4G DOMAIN-CONTAINING PROTEIN 1"/>
    <property type="match status" value="1"/>
</dbReference>
<dbReference type="Proteomes" id="UP000572817">
    <property type="component" value="Unassembled WGS sequence"/>
</dbReference>
<dbReference type="InterPro" id="IPR003890">
    <property type="entry name" value="MIF4G-like_typ-3"/>
</dbReference>
<feature type="compositionally biased region" description="Basic and acidic residues" evidence="4">
    <location>
        <begin position="84"/>
        <end position="127"/>
    </location>
</feature>
<comment type="subcellular location">
    <subcellularLocation>
        <location evidence="1">Nucleus</location>
        <location evidence="1">Nucleolus</location>
    </subcellularLocation>
</comment>
<dbReference type="PANTHER" id="PTHR18034">
    <property type="entry name" value="CELL CYCLE CONTROL PROTEIN CWF22-RELATED"/>
    <property type="match status" value="1"/>
</dbReference>
<feature type="compositionally biased region" description="Basic and acidic residues" evidence="4">
    <location>
        <begin position="626"/>
        <end position="638"/>
    </location>
</feature>
<feature type="region of interest" description="Disordered" evidence="4">
    <location>
        <begin position="624"/>
        <end position="650"/>
    </location>
</feature>
<feature type="compositionally biased region" description="Acidic residues" evidence="4">
    <location>
        <begin position="67"/>
        <end position="76"/>
    </location>
</feature>
<dbReference type="Pfam" id="PF02847">
    <property type="entry name" value="MA3"/>
    <property type="match status" value="1"/>
</dbReference>
<dbReference type="InterPro" id="IPR016024">
    <property type="entry name" value="ARM-type_fold"/>
</dbReference>
<feature type="domain" description="MI" evidence="5">
    <location>
        <begin position="671"/>
        <end position="802"/>
    </location>
</feature>
<reference evidence="6" key="1">
    <citation type="submission" date="2020-04" db="EMBL/GenBank/DDBJ databases">
        <title>Genome Assembly and Annotation of Botryosphaeria dothidea sdau 11-99, a Latent Pathogen of Apple Fruit Ring Rot in China.</title>
        <authorList>
            <person name="Yu C."/>
            <person name="Diao Y."/>
            <person name="Lu Q."/>
            <person name="Zhao J."/>
            <person name="Cui S."/>
            <person name="Peng C."/>
            <person name="He B."/>
            <person name="Liu H."/>
        </authorList>
    </citation>
    <scope>NUCLEOTIDE SEQUENCE [LARGE SCALE GENOMIC DNA]</scope>
    <source>
        <strain evidence="6">Sdau11-99</strain>
    </source>
</reference>
<keyword evidence="3" id="KW-0539">Nucleus</keyword>
<keyword evidence="7" id="KW-1185">Reference proteome</keyword>
<feature type="compositionally biased region" description="Basic and acidic residues" evidence="4">
    <location>
        <begin position="316"/>
        <end position="326"/>
    </location>
</feature>
<evidence type="ECO:0000313" key="7">
    <source>
        <dbReference type="Proteomes" id="UP000572817"/>
    </source>
</evidence>
<name>A0A8H4IGW7_9PEZI</name>
<comment type="caution">
    <text evidence="6">The sequence shown here is derived from an EMBL/GenBank/DDBJ whole genome shotgun (WGS) entry which is preliminary data.</text>
</comment>
<dbReference type="GO" id="GO:0005730">
    <property type="term" value="C:nucleolus"/>
    <property type="evidence" value="ECO:0007669"/>
    <property type="project" value="UniProtKB-SubCell"/>
</dbReference>
<protein>
    <submittedName>
        <fullName evidence="6">MIF4G-like type 3</fullName>
    </submittedName>
</protein>
<dbReference type="GO" id="GO:0003723">
    <property type="term" value="F:RNA binding"/>
    <property type="evidence" value="ECO:0007669"/>
    <property type="project" value="InterPro"/>
</dbReference>
<dbReference type="FunFam" id="1.25.40.180:FF:000050">
    <property type="entry name" value="Nuclear protein (Sgd1), putative"/>
    <property type="match status" value="1"/>
</dbReference>
<dbReference type="EMBL" id="WWBZ02000082">
    <property type="protein sequence ID" value="KAF4300976.1"/>
    <property type="molecule type" value="Genomic_DNA"/>
</dbReference>
<dbReference type="PROSITE" id="PS51366">
    <property type="entry name" value="MI"/>
    <property type="match status" value="1"/>
</dbReference>
<feature type="compositionally biased region" description="Acidic residues" evidence="4">
    <location>
        <begin position="253"/>
        <end position="269"/>
    </location>
</feature>
<evidence type="ECO:0000256" key="1">
    <source>
        <dbReference type="ARBA" id="ARBA00004604"/>
    </source>
</evidence>
<dbReference type="InterPro" id="IPR050781">
    <property type="entry name" value="CWC22_splicing_factor"/>
</dbReference>
<dbReference type="SMART" id="SM00543">
    <property type="entry name" value="MIF4G"/>
    <property type="match status" value="1"/>
</dbReference>
<dbReference type="OrthoDB" id="361797at2759"/>